<feature type="transmembrane region" description="Helical" evidence="2">
    <location>
        <begin position="21"/>
        <end position="44"/>
    </location>
</feature>
<feature type="domain" description="Phosphatidic acid phosphatase type 2/haloperoxidase" evidence="3">
    <location>
        <begin position="107"/>
        <end position="221"/>
    </location>
</feature>
<dbReference type="InterPro" id="IPR036938">
    <property type="entry name" value="PAP2/HPO_sf"/>
</dbReference>
<keyword evidence="2" id="KW-0472">Membrane</keyword>
<dbReference type="Pfam" id="PF01569">
    <property type="entry name" value="PAP2"/>
    <property type="match status" value="1"/>
</dbReference>
<sequence length="252" mass="27106">MTTGDTGDEGRRGRWTTVAAWAARLVLLPLVVLAGLTLGFGWLITRPLHAMIAGEIGVNRELAGDRTSTLNTLTDIGSTLADTPVIIALTVVTAIVFRLVFHRWRESVFLVVAVWSQNLVFLLATVLVERQRPEVRHLDPAPPTSSFPSGHTSAAVGFYCGVALVLVLHTHRHTLLKALWWAIGIGVPLVVAVSRLYRGMHHLTDVSWGLVLGFVCVAVAGHALLGWPALSASSRRGGRVSPGAPARWSTSP</sequence>
<dbReference type="Gene3D" id="1.20.144.10">
    <property type="entry name" value="Phosphatidic acid phosphatase type 2/haloperoxidase"/>
    <property type="match status" value="1"/>
</dbReference>
<keyword evidence="5" id="KW-1185">Reference proteome</keyword>
<accession>A0ABW1NU92</accession>
<proteinExistence type="predicted"/>
<name>A0ABW1NU92_9ACTN</name>
<feature type="transmembrane region" description="Helical" evidence="2">
    <location>
        <begin position="83"/>
        <end position="101"/>
    </location>
</feature>
<dbReference type="EMBL" id="JBHSRF010000092">
    <property type="protein sequence ID" value="MFC6086576.1"/>
    <property type="molecule type" value="Genomic_DNA"/>
</dbReference>
<evidence type="ECO:0000313" key="5">
    <source>
        <dbReference type="Proteomes" id="UP001596137"/>
    </source>
</evidence>
<feature type="transmembrane region" description="Helical" evidence="2">
    <location>
        <begin position="179"/>
        <end position="197"/>
    </location>
</feature>
<dbReference type="Proteomes" id="UP001596137">
    <property type="component" value="Unassembled WGS sequence"/>
</dbReference>
<organism evidence="4 5">
    <name type="scientific">Sphaerisporangium aureirubrum</name>
    <dbReference type="NCBI Taxonomy" id="1544736"/>
    <lineage>
        <taxon>Bacteria</taxon>
        <taxon>Bacillati</taxon>
        <taxon>Actinomycetota</taxon>
        <taxon>Actinomycetes</taxon>
        <taxon>Streptosporangiales</taxon>
        <taxon>Streptosporangiaceae</taxon>
        <taxon>Sphaerisporangium</taxon>
    </lineage>
</organism>
<evidence type="ECO:0000313" key="4">
    <source>
        <dbReference type="EMBL" id="MFC6086576.1"/>
    </source>
</evidence>
<dbReference type="RefSeq" id="WP_380761909.1">
    <property type="nucleotide sequence ID" value="NZ_JBHSRF010000092.1"/>
</dbReference>
<feature type="transmembrane region" description="Helical" evidence="2">
    <location>
        <begin position="148"/>
        <end position="167"/>
    </location>
</feature>
<keyword evidence="2" id="KW-0812">Transmembrane</keyword>
<dbReference type="PANTHER" id="PTHR14969">
    <property type="entry name" value="SPHINGOSINE-1-PHOSPHATE PHOSPHOHYDROLASE"/>
    <property type="match status" value="1"/>
</dbReference>
<feature type="transmembrane region" description="Helical" evidence="2">
    <location>
        <begin position="209"/>
        <end position="230"/>
    </location>
</feature>
<dbReference type="SUPFAM" id="SSF48317">
    <property type="entry name" value="Acid phosphatase/Vanadium-dependent haloperoxidase"/>
    <property type="match status" value="1"/>
</dbReference>
<evidence type="ECO:0000256" key="1">
    <source>
        <dbReference type="SAM" id="MobiDB-lite"/>
    </source>
</evidence>
<dbReference type="PANTHER" id="PTHR14969:SF13">
    <property type="entry name" value="AT30094P"/>
    <property type="match status" value="1"/>
</dbReference>
<gene>
    <name evidence="4" type="ORF">ACFP1K_35785</name>
</gene>
<feature type="transmembrane region" description="Helical" evidence="2">
    <location>
        <begin position="108"/>
        <end position="128"/>
    </location>
</feature>
<dbReference type="CDD" id="cd03392">
    <property type="entry name" value="PAP2_like_2"/>
    <property type="match status" value="1"/>
</dbReference>
<dbReference type="SMART" id="SM00014">
    <property type="entry name" value="acidPPc"/>
    <property type="match status" value="1"/>
</dbReference>
<dbReference type="InterPro" id="IPR000326">
    <property type="entry name" value="PAP2/HPO"/>
</dbReference>
<feature type="region of interest" description="Disordered" evidence="1">
    <location>
        <begin position="232"/>
        <end position="252"/>
    </location>
</feature>
<comment type="caution">
    <text evidence="4">The sequence shown here is derived from an EMBL/GenBank/DDBJ whole genome shotgun (WGS) entry which is preliminary data.</text>
</comment>
<protein>
    <submittedName>
        <fullName evidence="4">Phosphatase PAP2 family protein</fullName>
    </submittedName>
</protein>
<evidence type="ECO:0000256" key="2">
    <source>
        <dbReference type="SAM" id="Phobius"/>
    </source>
</evidence>
<keyword evidence="2" id="KW-1133">Transmembrane helix</keyword>
<evidence type="ECO:0000259" key="3">
    <source>
        <dbReference type="SMART" id="SM00014"/>
    </source>
</evidence>
<reference evidence="5" key="1">
    <citation type="journal article" date="2019" name="Int. J. Syst. Evol. Microbiol.">
        <title>The Global Catalogue of Microorganisms (GCM) 10K type strain sequencing project: providing services to taxonomists for standard genome sequencing and annotation.</title>
        <authorList>
            <consortium name="The Broad Institute Genomics Platform"/>
            <consortium name="The Broad Institute Genome Sequencing Center for Infectious Disease"/>
            <person name="Wu L."/>
            <person name="Ma J."/>
        </authorList>
    </citation>
    <scope>NUCLEOTIDE SEQUENCE [LARGE SCALE GENOMIC DNA]</scope>
    <source>
        <strain evidence="5">JCM 30346</strain>
    </source>
</reference>